<reference evidence="2 3" key="1">
    <citation type="submission" date="2023-08" db="EMBL/GenBank/DDBJ databases">
        <title>Draft genome sequence of Algoriphagus confluentis.</title>
        <authorList>
            <person name="Takatani N."/>
            <person name="Hosokawa M."/>
            <person name="Sawabe T."/>
        </authorList>
    </citation>
    <scope>NUCLEOTIDE SEQUENCE [LARGE SCALE GENOMIC DNA]</scope>
    <source>
        <strain evidence="2 3">NBRC 111222</strain>
    </source>
</reference>
<dbReference type="Pfam" id="PF13532">
    <property type="entry name" value="2OG-FeII_Oxy_2"/>
    <property type="match status" value="1"/>
</dbReference>
<dbReference type="GO" id="GO:0051213">
    <property type="term" value="F:dioxygenase activity"/>
    <property type="evidence" value="ECO:0007669"/>
    <property type="project" value="UniProtKB-KW"/>
</dbReference>
<proteinExistence type="predicted"/>
<dbReference type="InterPro" id="IPR027450">
    <property type="entry name" value="AlkB-like"/>
</dbReference>
<evidence type="ECO:0000259" key="1">
    <source>
        <dbReference type="PROSITE" id="PS51471"/>
    </source>
</evidence>
<evidence type="ECO:0000313" key="2">
    <source>
        <dbReference type="EMBL" id="GMQ29705.1"/>
    </source>
</evidence>
<dbReference type="RefSeq" id="WP_338224426.1">
    <property type="nucleotide sequence ID" value="NZ_BTPD01000007.1"/>
</dbReference>
<name>A0ABQ6PP27_9BACT</name>
<gene>
    <name evidence="2" type="ORF">Aconfl_23480</name>
</gene>
<comment type="caution">
    <text evidence="2">The sequence shown here is derived from an EMBL/GenBank/DDBJ whole genome shotgun (WGS) entry which is preliminary data.</text>
</comment>
<dbReference type="PROSITE" id="PS51471">
    <property type="entry name" value="FE2OG_OXY"/>
    <property type="match status" value="1"/>
</dbReference>
<dbReference type="InterPro" id="IPR032854">
    <property type="entry name" value="ALKBH3"/>
</dbReference>
<dbReference type="EMBL" id="BTPD01000007">
    <property type="protein sequence ID" value="GMQ29705.1"/>
    <property type="molecule type" value="Genomic_DNA"/>
</dbReference>
<evidence type="ECO:0000313" key="3">
    <source>
        <dbReference type="Proteomes" id="UP001338309"/>
    </source>
</evidence>
<accession>A0ABQ6PP27</accession>
<feature type="domain" description="Fe2OG dioxygenase" evidence="1">
    <location>
        <begin position="103"/>
        <end position="201"/>
    </location>
</feature>
<keyword evidence="2" id="KW-0223">Dioxygenase</keyword>
<keyword evidence="3" id="KW-1185">Reference proteome</keyword>
<dbReference type="PANTHER" id="PTHR31212">
    <property type="entry name" value="ALPHA-KETOGLUTARATE-DEPENDENT DIOXYGENASE ALKB HOMOLOG 3"/>
    <property type="match status" value="1"/>
</dbReference>
<dbReference type="Proteomes" id="UP001338309">
    <property type="component" value="Unassembled WGS sequence"/>
</dbReference>
<dbReference type="InterPro" id="IPR037151">
    <property type="entry name" value="AlkB-like_sf"/>
</dbReference>
<sequence length="201" mass="23444">MQSSLFPTQSNNLLPFQGEMLFFPEFFPKPKADQYLSQLIDSLEWRQEPIWMFGKQVMQPRMTALYGDPKMPYGYSGIRMTPLSWTSELREILEEVQGKAETVFTHVLCNYYRDGKDSMGWHRDNEKVLGENPTIASVTFGAERIFQTRPYAGKKPKIDIQLTHGSLLLMRGESQQFWEHQLPKTKSCLQGRINLTFRRLV</sequence>
<dbReference type="SUPFAM" id="SSF51197">
    <property type="entry name" value="Clavaminate synthase-like"/>
    <property type="match status" value="1"/>
</dbReference>
<dbReference type="Gene3D" id="2.60.120.590">
    <property type="entry name" value="Alpha-ketoglutarate-dependent dioxygenase AlkB-like"/>
    <property type="match status" value="1"/>
</dbReference>
<organism evidence="2 3">
    <name type="scientific">Algoriphagus confluentis</name>
    <dbReference type="NCBI Taxonomy" id="1697556"/>
    <lineage>
        <taxon>Bacteria</taxon>
        <taxon>Pseudomonadati</taxon>
        <taxon>Bacteroidota</taxon>
        <taxon>Cytophagia</taxon>
        <taxon>Cytophagales</taxon>
        <taxon>Cyclobacteriaceae</taxon>
        <taxon>Algoriphagus</taxon>
    </lineage>
</organism>
<dbReference type="InterPro" id="IPR005123">
    <property type="entry name" value="Oxoglu/Fe-dep_dioxygenase_dom"/>
</dbReference>
<protein>
    <submittedName>
        <fullName evidence="2">Alpha-ketoglutarate-dependent dioxygenase AlkB</fullName>
    </submittedName>
</protein>
<keyword evidence="2" id="KW-0560">Oxidoreductase</keyword>
<dbReference type="PANTHER" id="PTHR31212:SF4">
    <property type="entry name" value="ALPHA-KETOGLUTARATE-DEPENDENT DIOXYGENASE ALKB HOMOLOG 3"/>
    <property type="match status" value="1"/>
</dbReference>